<dbReference type="EMBL" id="CP150484">
    <property type="protein sequence ID" value="WYW15745.1"/>
    <property type="molecule type" value="Genomic_DNA"/>
</dbReference>
<protein>
    <submittedName>
        <fullName evidence="1">DUF6518 family protein</fullName>
    </submittedName>
</protein>
<name>A0ACD5B8T7_9PSEU</name>
<evidence type="ECO:0000313" key="1">
    <source>
        <dbReference type="EMBL" id="WYW15745.1"/>
    </source>
</evidence>
<accession>A0ACD5B8T7</accession>
<reference evidence="1" key="1">
    <citation type="submission" date="2023-10" db="EMBL/GenBank/DDBJ databases">
        <title>Whole genome sequencing of actinobacterial strain Amycolatopsis sp. (BCA-696) identifies the underlying plant growth-promoting genes.</title>
        <authorList>
            <person name="Gandham P."/>
            <person name="Vadla N."/>
            <person name="Saji A."/>
            <person name="Srinivas V."/>
            <person name="Ruperao P."/>
            <person name="Selvanayagam S."/>
            <person name="Saxena R.K."/>
            <person name="Rathore A."/>
            <person name="Gopalakrishnan S."/>
            <person name="Thakur V."/>
        </authorList>
    </citation>
    <scope>NUCLEOTIDE SEQUENCE</scope>
    <source>
        <strain evidence="1">BCA-696</strain>
    </source>
</reference>
<proteinExistence type="predicted"/>
<organism evidence="1 2">
    <name type="scientific">Amycolatopsis coloradensis</name>
    <dbReference type="NCBI Taxonomy" id="76021"/>
    <lineage>
        <taxon>Bacteria</taxon>
        <taxon>Bacillati</taxon>
        <taxon>Actinomycetota</taxon>
        <taxon>Actinomycetes</taxon>
        <taxon>Pseudonocardiales</taxon>
        <taxon>Pseudonocardiaceae</taxon>
        <taxon>Amycolatopsis</taxon>
    </lineage>
</organism>
<sequence>MSAEVGNDPAGEHASGHFGFSDVAVIAAGAVSGAVGAYAYYSEPLRPLAHSFTLWIVLIVAVVPGMPRRRAVVRAVCALIAAVLAFYLGKAVMYGVKYAGMPYRIDLPTLVLWCGLAVAGGLVAGLLLDAVGRTDRRGTVATAAVVGLLVADLVRRSDRSGVGTLAVVTALAIAFVAWRGIRSRRQAAQVALAALPMGLAGLVVVSAPDFFEGLFGNLSF</sequence>
<gene>
    <name evidence="1" type="ORF">LCL61_09285</name>
</gene>
<keyword evidence="2" id="KW-1185">Reference proteome</keyword>
<evidence type="ECO:0000313" key="2">
    <source>
        <dbReference type="Proteomes" id="UP001456344"/>
    </source>
</evidence>
<dbReference type="Proteomes" id="UP001456344">
    <property type="component" value="Chromosome"/>
</dbReference>